<protein>
    <recommendedName>
        <fullName evidence="9">TRAP transporter small permease protein</fullName>
    </recommendedName>
</protein>
<dbReference type="Proteomes" id="UP000186002">
    <property type="component" value="Unassembled WGS sequence"/>
</dbReference>
<dbReference type="PANTHER" id="PTHR35011">
    <property type="entry name" value="2,3-DIKETO-L-GULONATE TRAP TRANSPORTER SMALL PERMEASE PROTEIN YIAM"/>
    <property type="match status" value="1"/>
</dbReference>
<feature type="transmembrane region" description="Helical" evidence="9">
    <location>
        <begin position="66"/>
        <end position="88"/>
    </location>
</feature>
<evidence type="ECO:0000256" key="8">
    <source>
        <dbReference type="ARBA" id="ARBA00038436"/>
    </source>
</evidence>
<comment type="similarity">
    <text evidence="8 9">Belongs to the TRAP transporter small permease family.</text>
</comment>
<dbReference type="AlphaFoldDB" id="A0A1M7FE40"/>
<comment type="subcellular location">
    <subcellularLocation>
        <location evidence="1 9">Cell inner membrane</location>
        <topology evidence="1 9">Multi-pass membrane protein</topology>
    </subcellularLocation>
</comment>
<dbReference type="PANTHER" id="PTHR35011:SF2">
    <property type="entry name" value="2,3-DIKETO-L-GULONATE TRAP TRANSPORTER SMALL PERMEASE PROTEIN YIAM"/>
    <property type="match status" value="1"/>
</dbReference>
<dbReference type="InterPro" id="IPR007387">
    <property type="entry name" value="TRAP_DctQ"/>
</dbReference>
<reference evidence="11 12" key="1">
    <citation type="submission" date="2016-11" db="EMBL/GenBank/DDBJ databases">
        <authorList>
            <person name="Jaros S."/>
            <person name="Januszkiewicz K."/>
            <person name="Wedrychowicz H."/>
        </authorList>
    </citation>
    <scope>NUCLEOTIDE SEQUENCE [LARGE SCALE GENOMIC DNA]</scope>
    <source>
        <strain evidence="11 12">DSM 22153</strain>
    </source>
</reference>
<dbReference type="InterPro" id="IPR055348">
    <property type="entry name" value="DctQ"/>
</dbReference>
<evidence type="ECO:0000256" key="4">
    <source>
        <dbReference type="ARBA" id="ARBA00022519"/>
    </source>
</evidence>
<evidence type="ECO:0000256" key="3">
    <source>
        <dbReference type="ARBA" id="ARBA00022475"/>
    </source>
</evidence>
<dbReference type="GO" id="GO:0022857">
    <property type="term" value="F:transmembrane transporter activity"/>
    <property type="evidence" value="ECO:0007669"/>
    <property type="project" value="UniProtKB-UniRule"/>
</dbReference>
<sequence length="190" mass="20349">MTDWGPLSPAPDGRGRSRPLLVLTSRIIETIAFTGKLIAVVTLSFMFVALLANVILRYWFDGGIAWAYEVHAVLLPWLVAAGILVAASRGTNIAITILPDALPAGARRILLVAIEAVIILISVSVLLSSQPILKASQFQTLSTLGIKQIWGYASLVYAFAGMAVISALEILRILAGASVFEADYENRSLS</sequence>
<dbReference type="GO" id="GO:0005886">
    <property type="term" value="C:plasma membrane"/>
    <property type="evidence" value="ECO:0007669"/>
    <property type="project" value="UniProtKB-SubCell"/>
</dbReference>
<name>A0A1M7FE40_9HYPH</name>
<evidence type="ECO:0000313" key="11">
    <source>
        <dbReference type="EMBL" id="SHM01937.1"/>
    </source>
</evidence>
<feature type="transmembrane region" description="Helical" evidence="9">
    <location>
        <begin position="109"/>
        <end position="129"/>
    </location>
</feature>
<feature type="transmembrane region" description="Helical" evidence="9">
    <location>
        <begin position="37"/>
        <end position="60"/>
    </location>
</feature>
<accession>A0A1M7FE40</accession>
<dbReference type="STRING" id="735517.SAMN05444272_1576"/>
<gene>
    <name evidence="11" type="ORF">SAMN05444272_1576</name>
</gene>
<evidence type="ECO:0000256" key="5">
    <source>
        <dbReference type="ARBA" id="ARBA00022692"/>
    </source>
</evidence>
<keyword evidence="5 9" id="KW-0812">Transmembrane</keyword>
<keyword evidence="6 9" id="KW-1133">Transmembrane helix</keyword>
<evidence type="ECO:0000256" key="9">
    <source>
        <dbReference type="RuleBase" id="RU369079"/>
    </source>
</evidence>
<evidence type="ECO:0000256" key="1">
    <source>
        <dbReference type="ARBA" id="ARBA00004429"/>
    </source>
</evidence>
<keyword evidence="7 9" id="KW-0472">Membrane</keyword>
<dbReference type="Pfam" id="PF04290">
    <property type="entry name" value="DctQ"/>
    <property type="match status" value="1"/>
</dbReference>
<dbReference type="EMBL" id="FRBW01000002">
    <property type="protein sequence ID" value="SHM01937.1"/>
    <property type="molecule type" value="Genomic_DNA"/>
</dbReference>
<keyword evidence="3" id="KW-1003">Cell membrane</keyword>
<feature type="domain" description="Tripartite ATP-independent periplasmic transporters DctQ component" evidence="10">
    <location>
        <begin position="46"/>
        <end position="174"/>
    </location>
</feature>
<proteinExistence type="inferred from homology"/>
<dbReference type="OrthoDB" id="9791324at2"/>
<evidence type="ECO:0000256" key="7">
    <source>
        <dbReference type="ARBA" id="ARBA00023136"/>
    </source>
</evidence>
<evidence type="ECO:0000256" key="2">
    <source>
        <dbReference type="ARBA" id="ARBA00022448"/>
    </source>
</evidence>
<keyword evidence="2 9" id="KW-0813">Transport</keyword>
<evidence type="ECO:0000256" key="6">
    <source>
        <dbReference type="ARBA" id="ARBA00022989"/>
    </source>
</evidence>
<dbReference type="GO" id="GO:0015740">
    <property type="term" value="P:C4-dicarboxylate transport"/>
    <property type="evidence" value="ECO:0007669"/>
    <property type="project" value="TreeGrafter"/>
</dbReference>
<evidence type="ECO:0000313" key="12">
    <source>
        <dbReference type="Proteomes" id="UP000186002"/>
    </source>
</evidence>
<feature type="transmembrane region" description="Helical" evidence="9">
    <location>
        <begin position="149"/>
        <end position="171"/>
    </location>
</feature>
<dbReference type="RefSeq" id="WP_073011511.1">
    <property type="nucleotide sequence ID" value="NZ_FRBW01000002.1"/>
</dbReference>
<comment type="function">
    <text evidence="9">Part of the tripartite ATP-independent periplasmic (TRAP) transport system.</text>
</comment>
<organism evidence="11 12">
    <name type="scientific">Roseibium suaedae</name>
    <dbReference type="NCBI Taxonomy" id="735517"/>
    <lineage>
        <taxon>Bacteria</taxon>
        <taxon>Pseudomonadati</taxon>
        <taxon>Pseudomonadota</taxon>
        <taxon>Alphaproteobacteria</taxon>
        <taxon>Hyphomicrobiales</taxon>
        <taxon>Stappiaceae</taxon>
        <taxon>Roseibium</taxon>
    </lineage>
</organism>
<evidence type="ECO:0000259" key="10">
    <source>
        <dbReference type="Pfam" id="PF04290"/>
    </source>
</evidence>
<keyword evidence="4 9" id="KW-0997">Cell inner membrane</keyword>
<comment type="subunit">
    <text evidence="9">The complex comprises the extracytoplasmic solute receptor protein and the two transmembrane proteins.</text>
</comment>
<keyword evidence="12" id="KW-1185">Reference proteome</keyword>